<name>A0AAD5YWX9_9AGAR</name>
<evidence type="ECO:0000313" key="2">
    <source>
        <dbReference type="EMBL" id="KAJ3576833.1"/>
    </source>
</evidence>
<dbReference type="EMBL" id="JANIEX010000004">
    <property type="protein sequence ID" value="KAJ3576833.1"/>
    <property type="molecule type" value="Genomic_DNA"/>
</dbReference>
<dbReference type="InterPro" id="IPR051678">
    <property type="entry name" value="AGP_Transferase"/>
</dbReference>
<dbReference type="Gene3D" id="3.80.10.10">
    <property type="entry name" value="Ribonuclease Inhibitor"/>
    <property type="match status" value="1"/>
</dbReference>
<sequence>MHRCLQIPELFQIVSENLRGKGFPFEDREGRSCLAVLARACRGWTSAALDSLWFEIHSLAPLIQTMPRDLWLVQNNTLSLQRPLTSSDLQVLEKYSPRVRHFITRSSPQLETRVNREIYQALIVVSPRGLPLLPNLRCFAPKINHLELKVNMTSAEQLSLVPALPTYCPDVQRLIIAFWPSYSLFEPEIYRGISDTLSRWKGLRFLDLFSVLRLEEIWVDVDLEVEDSVVPLVEFVQAVARHCDKTTLRGFHLRYQLRVNLVVPFSIFSPLLDFHPLEWVELATSPAVTMMDEDATRMASSWPKIDHLQLSPFCKYFADDDLLPPEPTTTLSVLLPIAKGCPKLNFLAIELDVLNSEARLILLKNPDMLKGIKHLSLRKLSVGTSLLLERHEVWWRIDKELIPLICQGKYPISTIEDLEAIAQEKEEVNEGSAAEEDDESSVSSLLLNIMDSDGPWDGVSINLDALQDIVGQVFRLPSTQCGSPIPIGLENGGRYARVYSFQLPSRIVVARLVSPIKPLFKTEGEVAAMDFVRNRTSLPVPKIFAYCSEATNPVGVEWIVMEHMPGVEMYTAWPDLQLSQKRKLALDLIHLYDELYRLKADGCGSIYHRIDSVDDRELFINSNSTIKHSRSRRWVPLSPESLRMLKGHFSRSVQNTYILGPINDIAILNYREAVPPPSQTLPVFSSEDYVKLLAFNGDPPTRDYYDLPTREKCVELFQNIYTLYPNSTAFGPYADLTNFRFSHGDLHDENILVDPHTGSITGIIDWEGAGFRPLWTDVCGVGWFDEDRQRFLFGSQDPANFEEDASIGDNELRAFFRTEMYKRNPDLFACFFGGVELRAVLHAAQDDPRPYGKTNIFLDKYHELGFWKEERRGPFPWDMLAWQHRRIDLDIEEMVRSLVNFDLGSSSDYLP</sequence>
<dbReference type="InterPro" id="IPR011009">
    <property type="entry name" value="Kinase-like_dom_sf"/>
</dbReference>
<accession>A0AAD5YWX9</accession>
<evidence type="ECO:0000259" key="1">
    <source>
        <dbReference type="Pfam" id="PF01636"/>
    </source>
</evidence>
<reference evidence="2" key="1">
    <citation type="submission" date="2022-07" db="EMBL/GenBank/DDBJ databases">
        <title>Genome Sequence of Leucocoprinus birnbaumii.</title>
        <authorList>
            <person name="Buettner E."/>
        </authorList>
    </citation>
    <scope>NUCLEOTIDE SEQUENCE</scope>
    <source>
        <strain evidence="2">VT141</strain>
    </source>
</reference>
<organism evidence="2 3">
    <name type="scientific">Leucocoprinus birnbaumii</name>
    <dbReference type="NCBI Taxonomy" id="56174"/>
    <lineage>
        <taxon>Eukaryota</taxon>
        <taxon>Fungi</taxon>
        <taxon>Dikarya</taxon>
        <taxon>Basidiomycota</taxon>
        <taxon>Agaricomycotina</taxon>
        <taxon>Agaricomycetes</taxon>
        <taxon>Agaricomycetidae</taxon>
        <taxon>Agaricales</taxon>
        <taxon>Agaricineae</taxon>
        <taxon>Agaricaceae</taxon>
        <taxon>Leucocoprinus</taxon>
    </lineage>
</organism>
<comment type="caution">
    <text evidence="2">The sequence shown here is derived from an EMBL/GenBank/DDBJ whole genome shotgun (WGS) entry which is preliminary data.</text>
</comment>
<feature type="domain" description="Aminoglycoside phosphotransferase" evidence="1">
    <location>
        <begin position="492"/>
        <end position="610"/>
    </location>
</feature>
<proteinExistence type="predicted"/>
<gene>
    <name evidence="2" type="ORF">NP233_g174</name>
</gene>
<dbReference type="Pfam" id="PF01636">
    <property type="entry name" value="APH"/>
    <property type="match status" value="2"/>
</dbReference>
<feature type="domain" description="Aminoglycoside phosphotransferase" evidence="1">
    <location>
        <begin position="738"/>
        <end position="788"/>
    </location>
</feature>
<dbReference type="InterPro" id="IPR032675">
    <property type="entry name" value="LRR_dom_sf"/>
</dbReference>
<dbReference type="PANTHER" id="PTHR21310:SF13">
    <property type="entry name" value="AMINOGLYCOSIDE PHOSPHOTRANSFERASE DOMAIN-CONTAINING PROTEIN"/>
    <property type="match status" value="1"/>
</dbReference>
<dbReference type="SUPFAM" id="SSF56112">
    <property type="entry name" value="Protein kinase-like (PK-like)"/>
    <property type="match status" value="1"/>
</dbReference>
<protein>
    <recommendedName>
        <fullName evidence="1">Aminoglycoside phosphotransferase domain-containing protein</fullName>
    </recommendedName>
</protein>
<dbReference type="Gene3D" id="3.90.1200.10">
    <property type="match status" value="1"/>
</dbReference>
<keyword evidence="3" id="KW-1185">Reference proteome</keyword>
<dbReference type="PANTHER" id="PTHR21310">
    <property type="entry name" value="AMINOGLYCOSIDE PHOSPHOTRANSFERASE-RELATED-RELATED"/>
    <property type="match status" value="1"/>
</dbReference>
<dbReference type="InterPro" id="IPR002575">
    <property type="entry name" value="Aminoglycoside_PTrfase"/>
</dbReference>
<dbReference type="Proteomes" id="UP001213000">
    <property type="component" value="Unassembled WGS sequence"/>
</dbReference>
<dbReference type="AlphaFoldDB" id="A0AAD5YWX9"/>
<evidence type="ECO:0000313" key="3">
    <source>
        <dbReference type="Proteomes" id="UP001213000"/>
    </source>
</evidence>